<name>A0A380TKF2_9ZZZZ</name>
<proteinExistence type="predicted"/>
<gene>
    <name evidence="4" type="primary">murU</name>
    <name evidence="4" type="ORF">DF3PB_60007</name>
</gene>
<dbReference type="AlphaFoldDB" id="A0A380TKF2"/>
<dbReference type="GO" id="GO:0016779">
    <property type="term" value="F:nucleotidyltransferase activity"/>
    <property type="evidence" value="ECO:0007669"/>
    <property type="project" value="UniProtKB-KW"/>
</dbReference>
<evidence type="ECO:0000256" key="2">
    <source>
        <dbReference type="ARBA" id="ARBA00022695"/>
    </source>
</evidence>
<dbReference type="Gene3D" id="3.90.550.10">
    <property type="entry name" value="Spore Coat Polysaccharide Biosynthesis Protein SpsA, Chain A"/>
    <property type="match status" value="1"/>
</dbReference>
<feature type="domain" description="Nucleotidyl transferase" evidence="3">
    <location>
        <begin position="1"/>
        <end position="140"/>
    </location>
</feature>
<sequence length="250" mass="26337">MVLAAGLGVRMRPITERIPKPLITIGGYTLLDRILDRLGAAGVADVVVNAYHLAPLIARHVGQRLSPRIHLSVESSLLETGGGIVNALPLLGAAPFYAVNGDVLWQDGPVPALAALADAWDARTMDALLLLHPVATALGYRGRGDFHLHDDGRLARRDGDGDDDAAYLFAGLQILHPRLFANPPAPPFSLNVLFDRALAQGRLHGVVNSGGWCHVSTPEDIAPAEAFVQRWVACRTGGPPAGGVGAGECV</sequence>
<dbReference type="InterPro" id="IPR029044">
    <property type="entry name" value="Nucleotide-diphossugar_trans"/>
</dbReference>
<dbReference type="Pfam" id="PF00483">
    <property type="entry name" value="NTP_transferase"/>
    <property type="match status" value="1"/>
</dbReference>
<evidence type="ECO:0000259" key="3">
    <source>
        <dbReference type="Pfam" id="PF00483"/>
    </source>
</evidence>
<organism evidence="4">
    <name type="scientific">metagenome</name>
    <dbReference type="NCBI Taxonomy" id="256318"/>
    <lineage>
        <taxon>unclassified sequences</taxon>
        <taxon>metagenomes</taxon>
    </lineage>
</organism>
<dbReference type="PANTHER" id="PTHR43584:SF8">
    <property type="entry name" value="N-ACETYLMURAMATE ALPHA-1-PHOSPHATE URIDYLYLTRANSFERASE"/>
    <property type="match status" value="1"/>
</dbReference>
<evidence type="ECO:0000256" key="1">
    <source>
        <dbReference type="ARBA" id="ARBA00022679"/>
    </source>
</evidence>
<keyword evidence="1 4" id="KW-0808">Transferase</keyword>
<dbReference type="InterPro" id="IPR050065">
    <property type="entry name" value="GlmU-like"/>
</dbReference>
<dbReference type="InterPro" id="IPR005835">
    <property type="entry name" value="NTP_transferase_dom"/>
</dbReference>
<protein>
    <submittedName>
        <fullName evidence="4">N-acetylmuramate alpha-1-phosphate uridylyltransferase</fullName>
        <ecNumber evidence="4">2.7.7.-</ecNumber>
    </submittedName>
</protein>
<evidence type="ECO:0000313" key="4">
    <source>
        <dbReference type="EMBL" id="SUS08169.1"/>
    </source>
</evidence>
<dbReference type="EMBL" id="UIDG01000556">
    <property type="protein sequence ID" value="SUS08169.1"/>
    <property type="molecule type" value="Genomic_DNA"/>
</dbReference>
<dbReference type="SUPFAM" id="SSF53448">
    <property type="entry name" value="Nucleotide-diphospho-sugar transferases"/>
    <property type="match status" value="1"/>
</dbReference>
<reference evidence="4" key="1">
    <citation type="submission" date="2018-07" db="EMBL/GenBank/DDBJ databases">
        <authorList>
            <person name="Quirk P.G."/>
            <person name="Krulwich T.A."/>
        </authorList>
    </citation>
    <scope>NUCLEOTIDE SEQUENCE</scope>
</reference>
<dbReference type="EC" id="2.7.7.-" evidence="4"/>
<accession>A0A380TKF2</accession>
<dbReference type="PANTHER" id="PTHR43584">
    <property type="entry name" value="NUCLEOTIDYL TRANSFERASE"/>
    <property type="match status" value="1"/>
</dbReference>
<dbReference type="CDD" id="cd06422">
    <property type="entry name" value="NTP_transferase_like_1"/>
    <property type="match status" value="1"/>
</dbReference>
<keyword evidence="2 4" id="KW-0548">Nucleotidyltransferase</keyword>